<comment type="caution">
    <text evidence="1">The sequence shown here is derived from an EMBL/GenBank/DDBJ whole genome shotgun (WGS) entry which is preliminary data.</text>
</comment>
<dbReference type="InterPro" id="IPR003462">
    <property type="entry name" value="ODC_Mu_crystall"/>
</dbReference>
<dbReference type="PANTHER" id="PTHR13812">
    <property type="entry name" value="KETIMINE REDUCTASE MU-CRYSTALLIN"/>
    <property type="match status" value="1"/>
</dbReference>
<dbReference type="Proteomes" id="UP001439984">
    <property type="component" value="Unassembled WGS sequence"/>
</dbReference>
<proteinExistence type="predicted"/>
<dbReference type="PANTHER" id="PTHR13812:SF19">
    <property type="entry name" value="KETIMINE REDUCTASE MU-CRYSTALLIN"/>
    <property type="match status" value="1"/>
</dbReference>
<organism evidence="1 2">
    <name type="scientific">Faecalibacterium longum</name>
    <dbReference type="NCBI Taxonomy" id="1851428"/>
    <lineage>
        <taxon>Bacteria</taxon>
        <taxon>Bacillati</taxon>
        <taxon>Bacillota</taxon>
        <taxon>Clostridia</taxon>
        <taxon>Eubacteriales</taxon>
        <taxon>Oscillospiraceae</taxon>
        <taxon>Faecalibacterium</taxon>
    </lineage>
</organism>
<evidence type="ECO:0008006" key="3">
    <source>
        <dbReference type="Google" id="ProtNLM"/>
    </source>
</evidence>
<dbReference type="Gene3D" id="3.30.1780.10">
    <property type="entry name" value="ornithine cyclodeaminase, domain 1"/>
    <property type="match status" value="1"/>
</dbReference>
<dbReference type="RefSeq" id="WP_320443554.1">
    <property type="nucleotide sequence ID" value="NZ_JBBNIB010000127.1"/>
</dbReference>
<dbReference type="InterPro" id="IPR023401">
    <property type="entry name" value="ODC_N"/>
</dbReference>
<evidence type="ECO:0000313" key="2">
    <source>
        <dbReference type="Proteomes" id="UP001439984"/>
    </source>
</evidence>
<reference evidence="1 2" key="1">
    <citation type="submission" date="2024-04" db="EMBL/GenBank/DDBJ databases">
        <title>Human intestinal bacterial collection.</title>
        <authorList>
            <person name="Pauvert C."/>
            <person name="Hitch T.C.A."/>
            <person name="Clavel T."/>
        </authorList>
    </citation>
    <scope>NUCLEOTIDE SEQUENCE [LARGE SCALE GENOMIC DNA]</scope>
    <source>
        <strain evidence="1 2">CLA-AA-H236</strain>
    </source>
</reference>
<dbReference type="SUPFAM" id="SSF51735">
    <property type="entry name" value="NAD(P)-binding Rossmann-fold domains"/>
    <property type="match status" value="1"/>
</dbReference>
<accession>A0ABV1IP69</accession>
<dbReference type="Pfam" id="PF02423">
    <property type="entry name" value="OCD_Mu_crystall"/>
    <property type="match status" value="1"/>
</dbReference>
<protein>
    <recommendedName>
        <fullName evidence="3">Ornithine cyclodeaminase</fullName>
    </recommendedName>
</protein>
<evidence type="ECO:0000313" key="1">
    <source>
        <dbReference type="EMBL" id="MEQ2688368.1"/>
    </source>
</evidence>
<keyword evidence="2" id="KW-1185">Reference proteome</keyword>
<name>A0ABV1IP69_9FIRM</name>
<gene>
    <name evidence="1" type="ORF">AAAU72_09340</name>
</gene>
<sequence>MKNDLNVKLISMEDIMAAKCCDIQEVIRVIEEVLVDYKNGGVMLPDKISQIFNLETQDRINCMPSTVMKDGVCGVKWVSVFPENPHKFSSQNVSGVIILSELEQGFPIAVMDGTLITALRTACMGAIGAKYLARQDSHIYGTIGSGEQAKAHFVAIKQMFPQIDTCYVASRSGKGENQFIDIMKKSILMSILYRVILIMTRPPKTPISLLQQLVAKNLF</sequence>
<dbReference type="InterPro" id="IPR036291">
    <property type="entry name" value="NAD(P)-bd_dom_sf"/>
</dbReference>
<dbReference type="EMBL" id="JBBNIB010000127">
    <property type="protein sequence ID" value="MEQ2688368.1"/>
    <property type="molecule type" value="Genomic_DNA"/>
</dbReference>